<feature type="region of interest" description="Disordered" evidence="1">
    <location>
        <begin position="1"/>
        <end position="38"/>
    </location>
</feature>
<evidence type="ECO:0000313" key="3">
    <source>
        <dbReference type="Proteomes" id="UP000799640"/>
    </source>
</evidence>
<dbReference type="InterPro" id="IPR001005">
    <property type="entry name" value="SANT/Myb"/>
</dbReference>
<sequence>MQHRLPSTMASISEIGRPMATKARKTAPTGGNRSWSEEEETYLLQTRLQKMPYKHIAAHLNKTELACRLHYHQLSHGSHRRKRTSSTSSSSSTASSTGSGSSRHSPQHQYQLPCGPALLHDDYSTPHANHLLPPFIPGSSPPSHLPYPPHGPTPHRHPHKLLLPKPRPLTPDASPPRSFHHPTTGLRISTNPYHLSIGSLAPTPEAPPQPNTGPHLPPVNGASASAPAKSPVDTDRLRAIYDQHRTGFWGAIAAEYGADVDPAKLEDTWRQGPARRAERTRHDPPPPAQAKQAYPHDASFWPPSYERTYAYPPPPSQAGIYGSPERGVHPPTPEDSPHPGGAAQAVRADHEPFPAFEGGRELGQGVYGRDTLPRLVRGWSASPGPSGGSRPATAITALLTEDKCPRHDGYCIGGRCR</sequence>
<proteinExistence type="predicted"/>
<dbReference type="AlphaFoldDB" id="A0A6G1I8P6"/>
<accession>A0A6G1I8P6</accession>
<dbReference type="OrthoDB" id="5399305at2759"/>
<feature type="region of interest" description="Disordered" evidence="1">
    <location>
        <begin position="269"/>
        <end position="299"/>
    </location>
</feature>
<feature type="compositionally biased region" description="Basic and acidic residues" evidence="1">
    <location>
        <begin position="269"/>
        <end position="284"/>
    </location>
</feature>
<feature type="compositionally biased region" description="Basic residues" evidence="1">
    <location>
        <begin position="74"/>
        <end position="84"/>
    </location>
</feature>
<feature type="compositionally biased region" description="Basic residues" evidence="1">
    <location>
        <begin position="153"/>
        <end position="162"/>
    </location>
</feature>
<feature type="region of interest" description="Disordered" evidence="1">
    <location>
        <begin position="74"/>
        <end position="231"/>
    </location>
</feature>
<evidence type="ECO:0008006" key="4">
    <source>
        <dbReference type="Google" id="ProtNLM"/>
    </source>
</evidence>
<feature type="compositionally biased region" description="Low complexity" evidence="1">
    <location>
        <begin position="85"/>
        <end position="104"/>
    </location>
</feature>
<reference evidence="2" key="1">
    <citation type="journal article" date="2020" name="Stud. Mycol.">
        <title>101 Dothideomycetes genomes: a test case for predicting lifestyles and emergence of pathogens.</title>
        <authorList>
            <person name="Haridas S."/>
            <person name="Albert R."/>
            <person name="Binder M."/>
            <person name="Bloem J."/>
            <person name="Labutti K."/>
            <person name="Salamov A."/>
            <person name="Andreopoulos B."/>
            <person name="Baker S."/>
            <person name="Barry K."/>
            <person name="Bills G."/>
            <person name="Bluhm B."/>
            <person name="Cannon C."/>
            <person name="Castanera R."/>
            <person name="Culley D."/>
            <person name="Daum C."/>
            <person name="Ezra D."/>
            <person name="Gonzalez J."/>
            <person name="Henrissat B."/>
            <person name="Kuo A."/>
            <person name="Liang C."/>
            <person name="Lipzen A."/>
            <person name="Lutzoni F."/>
            <person name="Magnuson J."/>
            <person name="Mondo S."/>
            <person name="Nolan M."/>
            <person name="Ohm R."/>
            <person name="Pangilinan J."/>
            <person name="Park H.-J."/>
            <person name="Ramirez L."/>
            <person name="Alfaro M."/>
            <person name="Sun H."/>
            <person name="Tritt A."/>
            <person name="Yoshinaga Y."/>
            <person name="Zwiers L.-H."/>
            <person name="Turgeon B."/>
            <person name="Goodwin S."/>
            <person name="Spatafora J."/>
            <person name="Crous P."/>
            <person name="Grigoriev I."/>
        </authorList>
    </citation>
    <scope>NUCLEOTIDE SEQUENCE</scope>
    <source>
        <strain evidence="2">CBS 262.69</strain>
    </source>
</reference>
<feature type="compositionally biased region" description="Pro residues" evidence="1">
    <location>
        <begin position="134"/>
        <end position="152"/>
    </location>
</feature>
<organism evidence="2 3">
    <name type="scientific">Trichodelitschia bisporula</name>
    <dbReference type="NCBI Taxonomy" id="703511"/>
    <lineage>
        <taxon>Eukaryota</taxon>
        <taxon>Fungi</taxon>
        <taxon>Dikarya</taxon>
        <taxon>Ascomycota</taxon>
        <taxon>Pezizomycotina</taxon>
        <taxon>Dothideomycetes</taxon>
        <taxon>Dothideomycetes incertae sedis</taxon>
        <taxon>Phaeotrichales</taxon>
        <taxon>Phaeotrichaceae</taxon>
        <taxon>Trichodelitschia</taxon>
    </lineage>
</organism>
<evidence type="ECO:0000256" key="1">
    <source>
        <dbReference type="SAM" id="MobiDB-lite"/>
    </source>
</evidence>
<protein>
    <recommendedName>
        <fullName evidence="4">Myb-like domain-containing protein</fullName>
    </recommendedName>
</protein>
<feature type="compositionally biased region" description="Pro residues" evidence="1">
    <location>
        <begin position="204"/>
        <end position="217"/>
    </location>
</feature>
<dbReference type="Proteomes" id="UP000799640">
    <property type="component" value="Unassembled WGS sequence"/>
</dbReference>
<dbReference type="CDD" id="cd00167">
    <property type="entry name" value="SANT"/>
    <property type="match status" value="1"/>
</dbReference>
<dbReference type="EMBL" id="ML996688">
    <property type="protein sequence ID" value="KAF2404439.1"/>
    <property type="molecule type" value="Genomic_DNA"/>
</dbReference>
<feature type="region of interest" description="Disordered" evidence="1">
    <location>
        <begin position="314"/>
        <end position="346"/>
    </location>
</feature>
<evidence type="ECO:0000313" key="2">
    <source>
        <dbReference type="EMBL" id="KAF2404439.1"/>
    </source>
</evidence>
<keyword evidence="3" id="KW-1185">Reference proteome</keyword>
<name>A0A6G1I8P6_9PEZI</name>
<gene>
    <name evidence="2" type="ORF">EJ06DRAFT_568417</name>
</gene>